<evidence type="ECO:0000313" key="3">
    <source>
        <dbReference type="Proteomes" id="UP001345827"/>
    </source>
</evidence>
<dbReference type="InterPro" id="IPR013154">
    <property type="entry name" value="ADH-like_N"/>
</dbReference>
<dbReference type="PANTHER" id="PTHR11695:SF294">
    <property type="entry name" value="RETICULON-4-INTERACTING PROTEIN 1, MITOCHONDRIAL"/>
    <property type="match status" value="1"/>
</dbReference>
<feature type="domain" description="Enoyl reductase (ER)" evidence="1">
    <location>
        <begin position="19"/>
        <end position="343"/>
    </location>
</feature>
<dbReference type="InterPro" id="IPR020843">
    <property type="entry name" value="ER"/>
</dbReference>
<dbReference type="CDD" id="cd08267">
    <property type="entry name" value="MDR1"/>
    <property type="match status" value="1"/>
</dbReference>
<dbReference type="Pfam" id="PF13602">
    <property type="entry name" value="ADH_zinc_N_2"/>
    <property type="match status" value="1"/>
</dbReference>
<keyword evidence="3" id="KW-1185">Reference proteome</keyword>
<dbReference type="SMART" id="SM00829">
    <property type="entry name" value="PKS_ER"/>
    <property type="match status" value="1"/>
</dbReference>
<dbReference type="PANTHER" id="PTHR11695">
    <property type="entry name" value="ALCOHOL DEHYDROGENASE RELATED"/>
    <property type="match status" value="1"/>
</dbReference>
<protein>
    <recommendedName>
        <fullName evidence="1">Enoyl reductase (ER) domain-containing protein</fullName>
    </recommendedName>
</protein>
<organism evidence="2 3">
    <name type="scientific">Vermiconidia calcicola</name>
    <dbReference type="NCBI Taxonomy" id="1690605"/>
    <lineage>
        <taxon>Eukaryota</taxon>
        <taxon>Fungi</taxon>
        <taxon>Dikarya</taxon>
        <taxon>Ascomycota</taxon>
        <taxon>Pezizomycotina</taxon>
        <taxon>Dothideomycetes</taxon>
        <taxon>Dothideomycetidae</taxon>
        <taxon>Mycosphaerellales</taxon>
        <taxon>Extremaceae</taxon>
        <taxon>Vermiconidia</taxon>
    </lineage>
</organism>
<dbReference type="AlphaFoldDB" id="A0AAV9Q811"/>
<comment type="caution">
    <text evidence="2">The sequence shown here is derived from an EMBL/GenBank/DDBJ whole genome shotgun (WGS) entry which is preliminary data.</text>
</comment>
<dbReference type="Gene3D" id="3.90.180.10">
    <property type="entry name" value="Medium-chain alcohol dehydrogenases, catalytic domain"/>
    <property type="match status" value="1"/>
</dbReference>
<dbReference type="EMBL" id="JAXLQG010000010">
    <property type="protein sequence ID" value="KAK5535177.1"/>
    <property type="molecule type" value="Genomic_DNA"/>
</dbReference>
<evidence type="ECO:0000313" key="2">
    <source>
        <dbReference type="EMBL" id="KAK5535177.1"/>
    </source>
</evidence>
<dbReference type="SUPFAM" id="SSF50129">
    <property type="entry name" value="GroES-like"/>
    <property type="match status" value="1"/>
</dbReference>
<dbReference type="InterPro" id="IPR050700">
    <property type="entry name" value="YIM1/Zinc_Alcohol_DH_Fams"/>
</dbReference>
<sequence>MPLSSPVMKAWRYTSTTGGLEKNLRLDTNTPLPDSATQLGPDQVLVEVHYAGINPVDYKFAEIPLLSRLLAPRPATPGYDYAGKVVAVGPNSGKVSEDKLELGQLVYGRLGGPSRYGTLAQYVVVPRDGAAPLPEHVRLQDAASIGTAGLSAYQSIVPFVRQGSRVFINGGSGGTGAWGIQIAKELGCYVVASCSGRNEKLCRDLGADEVIDYQTTDLLPALIKYDRPFDLVMDNAGNSNALYWQMHQYTTPGAVFVQVAGTPSWEFMAEWLKRLLWPSVLGGAQRKLLHLRVRNNYADFVQMGKWLEEGKIQAVVEEVVPFAQVPRAFEQLKSHRVRGKVLIKVAEGEVEVKSGSSA</sequence>
<gene>
    <name evidence="2" type="ORF">LTR25_006185</name>
</gene>
<accession>A0AAV9Q811</accession>
<dbReference type="GO" id="GO:0005739">
    <property type="term" value="C:mitochondrion"/>
    <property type="evidence" value="ECO:0007669"/>
    <property type="project" value="TreeGrafter"/>
</dbReference>
<dbReference type="InterPro" id="IPR011032">
    <property type="entry name" value="GroES-like_sf"/>
</dbReference>
<dbReference type="Proteomes" id="UP001345827">
    <property type="component" value="Unassembled WGS sequence"/>
</dbReference>
<reference evidence="2 3" key="1">
    <citation type="submission" date="2023-06" db="EMBL/GenBank/DDBJ databases">
        <title>Black Yeasts Isolated from many extreme environments.</title>
        <authorList>
            <person name="Coleine C."/>
            <person name="Stajich J.E."/>
            <person name="Selbmann L."/>
        </authorList>
    </citation>
    <scope>NUCLEOTIDE SEQUENCE [LARGE SCALE GENOMIC DNA]</scope>
    <source>
        <strain evidence="2 3">CCFEE 5887</strain>
    </source>
</reference>
<proteinExistence type="predicted"/>
<dbReference type="Gene3D" id="3.40.50.720">
    <property type="entry name" value="NAD(P)-binding Rossmann-like Domain"/>
    <property type="match status" value="1"/>
</dbReference>
<dbReference type="InterPro" id="IPR036291">
    <property type="entry name" value="NAD(P)-bd_dom_sf"/>
</dbReference>
<name>A0AAV9Q811_9PEZI</name>
<dbReference type="Pfam" id="PF08240">
    <property type="entry name" value="ADH_N"/>
    <property type="match status" value="1"/>
</dbReference>
<dbReference type="SUPFAM" id="SSF51735">
    <property type="entry name" value="NAD(P)-binding Rossmann-fold domains"/>
    <property type="match status" value="1"/>
</dbReference>
<evidence type="ECO:0000259" key="1">
    <source>
        <dbReference type="SMART" id="SM00829"/>
    </source>
</evidence>
<dbReference type="GO" id="GO:0016491">
    <property type="term" value="F:oxidoreductase activity"/>
    <property type="evidence" value="ECO:0007669"/>
    <property type="project" value="InterPro"/>
</dbReference>